<dbReference type="EMBL" id="GL376613">
    <property type="status" value="NOT_ANNOTATED_CDS"/>
    <property type="molecule type" value="Genomic_DNA"/>
</dbReference>
<dbReference type="eggNOG" id="KOG2542">
    <property type="taxonomic scope" value="Eukaryota"/>
</dbReference>
<evidence type="ECO:0000256" key="2">
    <source>
        <dbReference type="ARBA" id="ARBA00009747"/>
    </source>
</evidence>
<comment type="cofactor">
    <cofactor evidence="1">
        <name>Mg(2+)</name>
        <dbReference type="ChEBI" id="CHEBI:18420"/>
    </cofactor>
</comment>
<keyword evidence="11" id="KW-1185">Reference proteome</keyword>
<comment type="similarity">
    <text evidence="2">Belongs to the SELO family.</text>
</comment>
<dbReference type="PANTHER" id="PTHR12153:SF15">
    <property type="entry name" value="PROTEIN ADENYLYLTRANSFERASE SELO, MITOCHONDRIAL"/>
    <property type="match status" value="1"/>
</dbReference>
<evidence type="ECO:0000256" key="7">
    <source>
        <dbReference type="ARBA" id="ARBA00022840"/>
    </source>
</evidence>
<name>K3WUE8_GLOUD</name>
<keyword evidence="8" id="KW-0460">Magnesium</keyword>
<evidence type="ECO:0000256" key="3">
    <source>
        <dbReference type="ARBA" id="ARBA00022679"/>
    </source>
</evidence>
<evidence type="ECO:0000256" key="5">
    <source>
        <dbReference type="ARBA" id="ARBA00022723"/>
    </source>
</evidence>
<dbReference type="Proteomes" id="UP000019132">
    <property type="component" value="Unassembled WGS sequence"/>
</dbReference>
<dbReference type="InterPro" id="IPR003846">
    <property type="entry name" value="SelO"/>
</dbReference>
<reference evidence="11" key="1">
    <citation type="journal article" date="2010" name="Genome Biol.">
        <title>Genome sequence of the necrotrophic plant pathogen Pythium ultimum reveals original pathogenicity mechanisms and effector repertoire.</title>
        <authorList>
            <person name="Levesque C.A."/>
            <person name="Brouwer H."/>
            <person name="Cano L."/>
            <person name="Hamilton J.P."/>
            <person name="Holt C."/>
            <person name="Huitema E."/>
            <person name="Raffaele S."/>
            <person name="Robideau G.P."/>
            <person name="Thines M."/>
            <person name="Win J."/>
            <person name="Zerillo M.M."/>
            <person name="Beakes G.W."/>
            <person name="Boore J.L."/>
            <person name="Busam D."/>
            <person name="Dumas B."/>
            <person name="Ferriera S."/>
            <person name="Fuerstenberg S.I."/>
            <person name="Gachon C.M."/>
            <person name="Gaulin E."/>
            <person name="Govers F."/>
            <person name="Grenville-Briggs L."/>
            <person name="Horner N."/>
            <person name="Hostetler J."/>
            <person name="Jiang R.H."/>
            <person name="Johnson J."/>
            <person name="Krajaejun T."/>
            <person name="Lin H."/>
            <person name="Meijer H.J."/>
            <person name="Moore B."/>
            <person name="Morris P."/>
            <person name="Phuntmart V."/>
            <person name="Puiu D."/>
            <person name="Shetty J."/>
            <person name="Stajich J.E."/>
            <person name="Tripathy S."/>
            <person name="Wawra S."/>
            <person name="van West P."/>
            <person name="Whitty B.R."/>
            <person name="Coutinho P.M."/>
            <person name="Henrissat B."/>
            <person name="Martin F."/>
            <person name="Thomas P.D."/>
            <person name="Tyler B.M."/>
            <person name="De Vries R.P."/>
            <person name="Kamoun S."/>
            <person name="Yandell M."/>
            <person name="Tisserat N."/>
            <person name="Buell C.R."/>
        </authorList>
    </citation>
    <scope>NUCLEOTIDE SEQUENCE</scope>
    <source>
        <strain evidence="11">DAOM:BR144</strain>
    </source>
</reference>
<evidence type="ECO:0000256" key="9">
    <source>
        <dbReference type="ARBA" id="ARBA00031547"/>
    </source>
</evidence>
<protein>
    <recommendedName>
        <fullName evidence="9">Selenoprotein O</fullName>
    </recommendedName>
</protein>
<dbReference type="GO" id="GO:0046872">
    <property type="term" value="F:metal ion binding"/>
    <property type="evidence" value="ECO:0007669"/>
    <property type="project" value="UniProtKB-KW"/>
</dbReference>
<dbReference type="GO" id="GO:0016779">
    <property type="term" value="F:nucleotidyltransferase activity"/>
    <property type="evidence" value="ECO:0007669"/>
    <property type="project" value="UniProtKB-KW"/>
</dbReference>
<evidence type="ECO:0000256" key="8">
    <source>
        <dbReference type="ARBA" id="ARBA00022842"/>
    </source>
</evidence>
<keyword evidence="3" id="KW-0808">Transferase</keyword>
<dbReference type="AlphaFoldDB" id="K3WUE8"/>
<evidence type="ECO:0000256" key="6">
    <source>
        <dbReference type="ARBA" id="ARBA00022741"/>
    </source>
</evidence>
<dbReference type="Pfam" id="PF02696">
    <property type="entry name" value="SelO"/>
    <property type="match status" value="1"/>
</dbReference>
<evidence type="ECO:0000256" key="1">
    <source>
        <dbReference type="ARBA" id="ARBA00001946"/>
    </source>
</evidence>
<evidence type="ECO:0000313" key="10">
    <source>
        <dbReference type="EnsemblProtists" id="PYU1_T008595"/>
    </source>
</evidence>
<dbReference type="OMA" id="EAQPYVC"/>
<evidence type="ECO:0000256" key="4">
    <source>
        <dbReference type="ARBA" id="ARBA00022695"/>
    </source>
</evidence>
<organism evidence="10 11">
    <name type="scientific">Globisporangium ultimum (strain ATCC 200006 / CBS 805.95 / DAOM BR144)</name>
    <name type="common">Pythium ultimum</name>
    <dbReference type="NCBI Taxonomy" id="431595"/>
    <lineage>
        <taxon>Eukaryota</taxon>
        <taxon>Sar</taxon>
        <taxon>Stramenopiles</taxon>
        <taxon>Oomycota</taxon>
        <taxon>Peronosporomycetes</taxon>
        <taxon>Pythiales</taxon>
        <taxon>Pythiaceae</taxon>
        <taxon>Globisporangium</taxon>
    </lineage>
</organism>
<dbReference type="HOGENOM" id="CLU_010245_4_0_1"/>
<dbReference type="EnsemblProtists" id="PYU1_T008595">
    <property type="protein sequence ID" value="PYU1_T008595"/>
    <property type="gene ID" value="PYU1_G008579"/>
</dbReference>
<proteinExistence type="inferred from homology"/>
<dbReference type="GO" id="GO:0005524">
    <property type="term" value="F:ATP binding"/>
    <property type="evidence" value="ECO:0007669"/>
    <property type="project" value="UniProtKB-KW"/>
</dbReference>
<dbReference type="PANTHER" id="PTHR12153">
    <property type="entry name" value="SELENOPROTEIN O"/>
    <property type="match status" value="1"/>
</dbReference>
<keyword evidence="5" id="KW-0479">Metal-binding</keyword>
<reference evidence="11" key="2">
    <citation type="submission" date="2010-04" db="EMBL/GenBank/DDBJ databases">
        <authorList>
            <person name="Buell R."/>
            <person name="Hamilton J."/>
            <person name="Hostetler J."/>
        </authorList>
    </citation>
    <scope>NUCLEOTIDE SEQUENCE [LARGE SCALE GENOMIC DNA]</scope>
    <source>
        <strain evidence="11">DAOM:BR144</strain>
    </source>
</reference>
<accession>K3WUE8</accession>
<evidence type="ECO:0000313" key="11">
    <source>
        <dbReference type="Proteomes" id="UP000019132"/>
    </source>
</evidence>
<sequence length="578" mass="64216">MPLVIPGLNASAKHHHVDTDTCAIAGAKSLKSHVSFQDSKKKYPELVVVSKDALRLAGLRVEERKKDEDATEERRVTSIDGLVPILASDTPVPESEPASQFYCRHQCDAFANRVGDGIASYLNTPADDEGSANVRWEVHFEGTGPALCPCNEDRQALGLMQTLALREFLGSEHLNALGIPTTRAASVVAVPNEATDTNDSAAAKAEPSAIVMRVARSFLSFGSFGIFDVAKSAARPNSNSENDNAEMARQLLDFTIKHYYPEVRMTENVPPETMYRLFFKELVQRTAHLVAKWQSIGFCHGELDANHMSIVGDTLQDGAFGFMEHYDPTFLCSDAKAADDSCGRCRYENQPNVCKENLSVLADQLALVVPREELEQELNAFDDAFSKEFYRLMREKLGLLHKFFPIDDKALVDDLIKVLTETSADFTRTFRSLAGVTPFDARTQLMVVDELVGLSQSLDQAKRRAARMKLPPPAKTNAERHEAIRFAWTGWVRTYANRLKEESDRVPDAANAMHRLTQVHRTNPAVVLRDHVAQKAVECAREGEYQLVAHIVELLAHPFDAVSPNDRVYAYPAVGFNP</sequence>
<keyword evidence="6" id="KW-0547">Nucleotide-binding</keyword>
<keyword evidence="4" id="KW-0548">Nucleotidyltransferase</keyword>
<dbReference type="InParanoid" id="K3WUE8"/>
<keyword evidence="7" id="KW-0067">ATP-binding</keyword>
<reference evidence="10" key="3">
    <citation type="submission" date="2015-02" db="UniProtKB">
        <authorList>
            <consortium name="EnsemblProtists"/>
        </authorList>
    </citation>
    <scope>IDENTIFICATION</scope>
    <source>
        <strain evidence="10">DAOM BR144</strain>
    </source>
</reference>
<dbReference type="VEuPathDB" id="FungiDB:PYU1_G008579"/>